<name>C7MHQ8_BRAFD</name>
<sequence length="67" mass="6738">MVSAEHAPPLRAAELSDPDGDGLTLTTLLGTAWLTCTTEGEEVTVGPFPVDALKAALALVDDGSSAA</sequence>
<organism evidence="2 3">
    <name type="scientific">Brachybacterium faecium (strain ATCC 43885 / DSM 4810 / JCM 11609 / LMG 19847 / NBRC 14762 / NCIMB 9860 / 6-10)</name>
    <dbReference type="NCBI Taxonomy" id="446465"/>
    <lineage>
        <taxon>Bacteria</taxon>
        <taxon>Bacillati</taxon>
        <taxon>Actinomycetota</taxon>
        <taxon>Actinomycetes</taxon>
        <taxon>Micrococcales</taxon>
        <taxon>Dermabacteraceae</taxon>
        <taxon>Brachybacterium</taxon>
    </lineage>
</organism>
<evidence type="ECO:0000313" key="3">
    <source>
        <dbReference type="Proteomes" id="UP000001919"/>
    </source>
</evidence>
<evidence type="ECO:0000313" key="2">
    <source>
        <dbReference type="EMBL" id="ACU86575.1"/>
    </source>
</evidence>
<feature type="region of interest" description="Disordered" evidence="1">
    <location>
        <begin position="1"/>
        <end position="21"/>
    </location>
</feature>
<gene>
    <name evidence="2" type="ordered locus">Bfae_28090</name>
</gene>
<reference evidence="2 3" key="1">
    <citation type="journal article" date="2009" name="Stand. Genomic Sci.">
        <title>Complete genome sequence of Brachybacterium faecium type strain (Schefferle 6-10).</title>
        <authorList>
            <person name="Lapidus A."/>
            <person name="Pukall R."/>
            <person name="Labuttii K."/>
            <person name="Copeland A."/>
            <person name="Del Rio T.G."/>
            <person name="Nolan M."/>
            <person name="Chen F."/>
            <person name="Lucas S."/>
            <person name="Tice H."/>
            <person name="Cheng J.F."/>
            <person name="Bruce D."/>
            <person name="Goodwin L."/>
            <person name="Pitluck S."/>
            <person name="Rohde M."/>
            <person name="Goker M."/>
            <person name="Pati A."/>
            <person name="Ivanova N."/>
            <person name="Mavrommatis K."/>
            <person name="Chen A."/>
            <person name="Palaniappan K."/>
            <person name="D'haeseleer P."/>
            <person name="Chain P."/>
            <person name="Bristow J."/>
            <person name="Eisen J.A."/>
            <person name="Markowitz V."/>
            <person name="Hugenholtz P."/>
            <person name="Kyrpides N.C."/>
            <person name="Klenk H.P."/>
        </authorList>
    </citation>
    <scope>NUCLEOTIDE SEQUENCE [LARGE SCALE GENOMIC DNA]</scope>
    <source>
        <strain evidence="3">ATCC 43885 / DSM 4810 / JCM 11609 / LMG 19847 / NBRC 14762 / NCIMB 9860 / 6-10</strain>
    </source>
</reference>
<accession>C7MHQ8</accession>
<keyword evidence="3" id="KW-1185">Reference proteome</keyword>
<proteinExistence type="predicted"/>
<dbReference type="EMBL" id="CP001643">
    <property type="protein sequence ID" value="ACU86575.1"/>
    <property type="molecule type" value="Genomic_DNA"/>
</dbReference>
<protein>
    <submittedName>
        <fullName evidence="2">Uncharacterized protein</fullName>
    </submittedName>
</protein>
<dbReference type="KEGG" id="bfa:Bfae_28090"/>
<dbReference type="AlphaFoldDB" id="C7MHQ8"/>
<evidence type="ECO:0000256" key="1">
    <source>
        <dbReference type="SAM" id="MobiDB-lite"/>
    </source>
</evidence>
<dbReference type="PATRIC" id="fig|446465.5.peg.2769"/>
<dbReference type="Proteomes" id="UP000001919">
    <property type="component" value="Chromosome"/>
</dbReference>
<dbReference type="HOGENOM" id="CLU_2803991_0_0_11"/>